<name>A0A0N1HEH8_9EURO</name>
<evidence type="ECO:0008006" key="4">
    <source>
        <dbReference type="Google" id="ProtNLM"/>
    </source>
</evidence>
<keyword evidence="1" id="KW-0812">Transmembrane</keyword>
<evidence type="ECO:0000313" key="3">
    <source>
        <dbReference type="Proteomes" id="UP000038010"/>
    </source>
</evidence>
<feature type="transmembrane region" description="Helical" evidence="1">
    <location>
        <begin position="301"/>
        <end position="324"/>
    </location>
</feature>
<dbReference type="VEuPathDB" id="FungiDB:AB675_6777"/>
<gene>
    <name evidence="2" type="ORF">AB675_6777</name>
</gene>
<dbReference type="Proteomes" id="UP000038010">
    <property type="component" value="Unassembled WGS sequence"/>
</dbReference>
<dbReference type="RefSeq" id="XP_018003196.1">
    <property type="nucleotide sequence ID" value="XM_018147092.1"/>
</dbReference>
<dbReference type="OrthoDB" id="4157235at2759"/>
<dbReference type="Gene3D" id="3.40.50.300">
    <property type="entry name" value="P-loop containing nucleotide triphosphate hydrolases"/>
    <property type="match status" value="1"/>
</dbReference>
<dbReference type="Pfam" id="PF17784">
    <property type="entry name" value="Sulfotransfer_4"/>
    <property type="match status" value="1"/>
</dbReference>
<sequence>MGPNSLLQYVCENFIYRLPEPPPRERTVPMQVLCVGMSRSGTESLKEALVILGYEGCYHGEDFPNNAESRDEHNDHGKFGRPRRFDLLLDGGYIRTWARLVRQKYFPSTSKWSPFPKARSQACISAKEFDAVLGHSSAVLDTHAAIFAYDLIQAYPDAKVISNQRPDLDKWTNSIMGSLGAARTHPVIRVAKWFETEMWHQSSICFDLILAAGFGYAFSGGSFEAGVLGRAKHLNIQHSAMVRGAVPKEMLLEWSVEQGWEPLCKFLGKPVPEVPFPNKNASSSFAARVDAMVKKNLIRAAVNFCLCCAFVVMGMIALSTVHTWSR</sequence>
<keyword evidence="3" id="KW-1185">Reference proteome</keyword>
<evidence type="ECO:0000313" key="2">
    <source>
        <dbReference type="EMBL" id="KPI43233.1"/>
    </source>
</evidence>
<dbReference type="GeneID" id="28738972"/>
<accession>A0A0N1HEH8</accession>
<organism evidence="2 3">
    <name type="scientific">Cyphellophora attinorum</name>
    <dbReference type="NCBI Taxonomy" id="1664694"/>
    <lineage>
        <taxon>Eukaryota</taxon>
        <taxon>Fungi</taxon>
        <taxon>Dikarya</taxon>
        <taxon>Ascomycota</taxon>
        <taxon>Pezizomycotina</taxon>
        <taxon>Eurotiomycetes</taxon>
        <taxon>Chaetothyriomycetidae</taxon>
        <taxon>Chaetothyriales</taxon>
        <taxon>Cyphellophoraceae</taxon>
        <taxon>Cyphellophora</taxon>
    </lineage>
</organism>
<dbReference type="AlphaFoldDB" id="A0A0N1HEH8"/>
<protein>
    <recommendedName>
        <fullName evidence="4">NAD dependent epimerase/dehydratase</fullName>
    </recommendedName>
</protein>
<dbReference type="InterPro" id="IPR040632">
    <property type="entry name" value="Sulfotransfer_4"/>
</dbReference>
<dbReference type="InterPro" id="IPR027417">
    <property type="entry name" value="P-loop_NTPase"/>
</dbReference>
<dbReference type="PANTHER" id="PTHR36978:SF8">
    <property type="entry name" value="NAD DEPENDENT EPIMERASE_DEHYDRATASE"/>
    <property type="match status" value="1"/>
</dbReference>
<dbReference type="SUPFAM" id="SSF52540">
    <property type="entry name" value="P-loop containing nucleoside triphosphate hydrolases"/>
    <property type="match status" value="1"/>
</dbReference>
<keyword evidence="1" id="KW-0472">Membrane</keyword>
<evidence type="ECO:0000256" key="1">
    <source>
        <dbReference type="SAM" id="Phobius"/>
    </source>
</evidence>
<reference evidence="2 3" key="1">
    <citation type="submission" date="2015-06" db="EMBL/GenBank/DDBJ databases">
        <title>Draft genome of the ant-associated black yeast Phialophora attae CBS 131958.</title>
        <authorList>
            <person name="Moreno L.F."/>
            <person name="Stielow B.J."/>
            <person name="de Hoog S."/>
            <person name="Vicente V.A."/>
            <person name="Weiss V.A."/>
            <person name="de Vries M."/>
            <person name="Cruz L.M."/>
            <person name="Souza E.M."/>
        </authorList>
    </citation>
    <scope>NUCLEOTIDE SEQUENCE [LARGE SCALE GENOMIC DNA]</scope>
    <source>
        <strain evidence="2 3">CBS 131958</strain>
    </source>
</reference>
<keyword evidence="1" id="KW-1133">Transmembrane helix</keyword>
<dbReference type="STRING" id="1664694.A0A0N1HEH8"/>
<dbReference type="EMBL" id="LFJN01000005">
    <property type="protein sequence ID" value="KPI43233.1"/>
    <property type="molecule type" value="Genomic_DNA"/>
</dbReference>
<proteinExistence type="predicted"/>
<comment type="caution">
    <text evidence="2">The sequence shown here is derived from an EMBL/GenBank/DDBJ whole genome shotgun (WGS) entry which is preliminary data.</text>
</comment>
<dbReference type="PANTHER" id="PTHR36978">
    <property type="entry name" value="P-LOOP CONTAINING NUCLEOTIDE TRIPHOSPHATE HYDROLASE"/>
    <property type="match status" value="1"/>
</dbReference>